<dbReference type="PANTHER" id="PTHR23417:SF14">
    <property type="entry name" value="PENTACOTRIPEPTIDE-REPEAT REGION OF PRORP DOMAIN-CONTAINING PROTEIN"/>
    <property type="match status" value="1"/>
</dbReference>
<gene>
    <name evidence="7 8" type="primary">trmB</name>
    <name evidence="8" type="ORF">H0921_16500</name>
</gene>
<dbReference type="CDD" id="cd02440">
    <property type="entry name" value="AdoMet_MTases"/>
    <property type="match status" value="1"/>
</dbReference>
<dbReference type="InterPro" id="IPR003358">
    <property type="entry name" value="tRNA_(Gua-N-7)_MeTrfase_Trmb"/>
</dbReference>
<evidence type="ECO:0000256" key="4">
    <source>
        <dbReference type="ARBA" id="ARBA00022679"/>
    </source>
</evidence>
<dbReference type="EMBL" id="JACEFB010000018">
    <property type="protein sequence ID" value="MBA2227761.1"/>
    <property type="molecule type" value="Genomic_DNA"/>
</dbReference>
<keyword evidence="9" id="KW-1185">Reference proteome</keyword>
<dbReference type="HAMAP" id="MF_01057">
    <property type="entry name" value="tRNA_methyltr_TrmB"/>
    <property type="match status" value="1"/>
</dbReference>
<evidence type="ECO:0000256" key="2">
    <source>
        <dbReference type="ARBA" id="ARBA00003015"/>
    </source>
</evidence>
<feature type="binding site" evidence="7">
    <location>
        <position position="187"/>
    </location>
    <ligand>
        <name>substrate</name>
    </ligand>
</feature>
<keyword evidence="4 7" id="KW-0808">Transferase</keyword>
<name>A0A7V8VGY7_9BACT</name>
<feature type="binding site" evidence="7">
    <location>
        <position position="76"/>
    </location>
    <ligand>
        <name>S-adenosyl-L-methionine</name>
        <dbReference type="ChEBI" id="CHEBI:59789"/>
    </ligand>
</feature>
<dbReference type="UniPathway" id="UPA00989"/>
<dbReference type="PANTHER" id="PTHR23417">
    <property type="entry name" value="3-DEOXY-D-MANNO-OCTULOSONIC-ACID TRANSFERASE/TRNA GUANINE-N 7 - -METHYLTRANSFERASE"/>
    <property type="match status" value="1"/>
</dbReference>
<evidence type="ECO:0000313" key="8">
    <source>
        <dbReference type="EMBL" id="MBA2227761.1"/>
    </source>
</evidence>
<keyword evidence="3 7" id="KW-0489">Methyltransferase</keyword>
<comment type="similarity">
    <text evidence="7">Belongs to the class I-like SAM-binding methyltransferase superfamily. TrmB family.</text>
</comment>
<feature type="binding site" evidence="7">
    <location>
        <begin position="222"/>
        <end position="225"/>
    </location>
    <ligand>
        <name>substrate</name>
    </ligand>
</feature>
<dbReference type="EC" id="2.1.1.33" evidence="7"/>
<organism evidence="8 9">
    <name type="scientific">Thermogemmata fonticola</name>
    <dbReference type="NCBI Taxonomy" id="2755323"/>
    <lineage>
        <taxon>Bacteria</taxon>
        <taxon>Pseudomonadati</taxon>
        <taxon>Planctomycetota</taxon>
        <taxon>Planctomycetia</taxon>
        <taxon>Gemmatales</taxon>
        <taxon>Gemmataceae</taxon>
        <taxon>Thermogemmata</taxon>
    </lineage>
</organism>
<dbReference type="InterPro" id="IPR055361">
    <property type="entry name" value="tRNA_methyltr_TrmB_bact"/>
</dbReference>
<dbReference type="NCBIfam" id="TIGR00091">
    <property type="entry name" value="tRNA (guanosine(46)-N7)-methyltransferase TrmB"/>
    <property type="match status" value="1"/>
</dbReference>
<sequence>MRKPRRLPLEQLAEYEWRMPWRVPRGCRLDERGLALVAGERTPKQGESGRAASGIERPAPIDWTALFGNDHPVEIEVGMGKGQFLVMAALQRPEVNFFGIEVVRKYQLYAATRCAIRQLRNVRTACADARWVLHFFVPGASVQAVHVYFPDPWWKARHQKRRLFTAEFVQDVARVLRPGGELRIATDVEEYFALMCETVQAGGAFETVQCGQDVTTPPEWQTNFEKKARARGSPIWRAVFRRRGADAESGVKSISESPPAP</sequence>
<reference evidence="8 9" key="1">
    <citation type="submission" date="2020-07" db="EMBL/GenBank/DDBJ databases">
        <title>Thermogemmata thermophila gen. nov., sp. nov., a novel moderate thermophilic planctomycete from a Kamchatka hot spring.</title>
        <authorList>
            <person name="Elcheninov A.G."/>
            <person name="Podosokorskaya O.A."/>
            <person name="Kovaleva O.L."/>
            <person name="Novikov A."/>
            <person name="Bonch-Osmolovskaya E.A."/>
            <person name="Toshchakov S.V."/>
            <person name="Kublanov I.V."/>
        </authorList>
    </citation>
    <scope>NUCLEOTIDE SEQUENCE [LARGE SCALE GENOMIC DNA]</scope>
    <source>
        <strain evidence="8 9">2918</strain>
    </source>
</reference>
<dbReference type="InterPro" id="IPR029063">
    <property type="entry name" value="SAM-dependent_MTases_sf"/>
</dbReference>
<comment type="function">
    <text evidence="2 7">Catalyzes the formation of N(7)-methylguanine at position 46 (m7G46) in tRNA.</text>
</comment>
<proteinExistence type="inferred from homology"/>
<dbReference type="Gene3D" id="3.40.50.150">
    <property type="entry name" value="Vaccinia Virus protein VP39"/>
    <property type="match status" value="1"/>
</dbReference>
<protein>
    <recommendedName>
        <fullName evidence="7">tRNA (guanine-N(7)-)-methyltransferase</fullName>
        <ecNumber evidence="7">2.1.1.33</ecNumber>
    </recommendedName>
    <alternativeName>
        <fullName evidence="7">tRNA (guanine(46)-N(7))-methyltransferase</fullName>
    </alternativeName>
    <alternativeName>
        <fullName evidence="7">tRNA(m7G46)-methyltransferase</fullName>
    </alternativeName>
</protein>
<feature type="binding site" evidence="7">
    <location>
        <position position="155"/>
    </location>
    <ligand>
        <name>substrate</name>
    </ligand>
</feature>
<evidence type="ECO:0000256" key="7">
    <source>
        <dbReference type="HAMAP-Rule" id="MF_01057"/>
    </source>
</evidence>
<keyword evidence="6 7" id="KW-0819">tRNA processing</keyword>
<comment type="caution">
    <text evidence="7">Lacks conserved residue(s) required for the propagation of feature annotation.</text>
</comment>
<comment type="pathway">
    <text evidence="7">tRNA modification; N(7)-methylguanine-tRNA biosynthesis.</text>
</comment>
<evidence type="ECO:0000256" key="3">
    <source>
        <dbReference type="ARBA" id="ARBA00022603"/>
    </source>
</evidence>
<comment type="catalytic activity">
    <reaction evidence="1 7">
        <text>guanosine(46) in tRNA + S-adenosyl-L-methionine = N(7)-methylguanosine(46) in tRNA + S-adenosyl-L-homocysteine</text>
        <dbReference type="Rhea" id="RHEA:42708"/>
        <dbReference type="Rhea" id="RHEA-COMP:10188"/>
        <dbReference type="Rhea" id="RHEA-COMP:10189"/>
        <dbReference type="ChEBI" id="CHEBI:57856"/>
        <dbReference type="ChEBI" id="CHEBI:59789"/>
        <dbReference type="ChEBI" id="CHEBI:74269"/>
        <dbReference type="ChEBI" id="CHEBI:74480"/>
        <dbReference type="EC" id="2.1.1.33"/>
    </reaction>
</comment>
<dbReference type="SUPFAM" id="SSF53335">
    <property type="entry name" value="S-adenosyl-L-methionine-dependent methyltransferases"/>
    <property type="match status" value="1"/>
</dbReference>
<evidence type="ECO:0000256" key="6">
    <source>
        <dbReference type="ARBA" id="ARBA00022694"/>
    </source>
</evidence>
<dbReference type="Pfam" id="PF02390">
    <property type="entry name" value="Methyltransf_4"/>
    <property type="match status" value="1"/>
</dbReference>
<dbReference type="GO" id="GO:0008176">
    <property type="term" value="F:tRNA (guanine(46)-N7)-methyltransferase activity"/>
    <property type="evidence" value="ECO:0007669"/>
    <property type="project" value="UniProtKB-UniRule"/>
</dbReference>
<feature type="binding site" evidence="7">
    <location>
        <position position="128"/>
    </location>
    <ligand>
        <name>S-adenosyl-L-methionine</name>
        <dbReference type="ChEBI" id="CHEBI:59789"/>
    </ligand>
</feature>
<evidence type="ECO:0000256" key="1">
    <source>
        <dbReference type="ARBA" id="ARBA00000142"/>
    </source>
</evidence>
<dbReference type="Proteomes" id="UP000542342">
    <property type="component" value="Unassembled WGS sequence"/>
</dbReference>
<accession>A0A7V8VGY7</accession>
<comment type="caution">
    <text evidence="8">The sequence shown here is derived from an EMBL/GenBank/DDBJ whole genome shotgun (WGS) entry which is preliminary data.</text>
</comment>
<dbReference type="GO" id="GO:0043527">
    <property type="term" value="C:tRNA methyltransferase complex"/>
    <property type="evidence" value="ECO:0007669"/>
    <property type="project" value="TreeGrafter"/>
</dbReference>
<dbReference type="PROSITE" id="PS51625">
    <property type="entry name" value="SAM_MT_TRMB"/>
    <property type="match status" value="1"/>
</dbReference>
<dbReference type="AlphaFoldDB" id="A0A7V8VGY7"/>
<evidence type="ECO:0000256" key="5">
    <source>
        <dbReference type="ARBA" id="ARBA00022691"/>
    </source>
</evidence>
<evidence type="ECO:0000313" key="9">
    <source>
        <dbReference type="Proteomes" id="UP000542342"/>
    </source>
</evidence>
<keyword evidence="5 7" id="KW-0949">S-adenosyl-L-methionine</keyword>
<feature type="binding site" evidence="7">
    <location>
        <position position="151"/>
    </location>
    <ligand>
        <name>S-adenosyl-L-methionine</name>
        <dbReference type="ChEBI" id="CHEBI:59789"/>
    </ligand>
</feature>
<dbReference type="RefSeq" id="WP_194539620.1">
    <property type="nucleotide sequence ID" value="NZ_JACEFB010000018.1"/>
</dbReference>
<feature type="binding site" evidence="7">
    <location>
        <position position="101"/>
    </location>
    <ligand>
        <name>S-adenosyl-L-methionine</name>
        <dbReference type="ChEBI" id="CHEBI:59789"/>
    </ligand>
</feature>